<gene>
    <name evidence="2" type="ORF">HYD_5450</name>
</gene>
<dbReference type="Proteomes" id="UP001320209">
    <property type="component" value="Chromosome"/>
</dbReference>
<dbReference type="RefSeq" id="WP_236864767.1">
    <property type="nucleotide sequence ID" value="NZ_AP025225.1"/>
</dbReference>
<protein>
    <submittedName>
        <fullName evidence="2">Uncharacterized protein</fullName>
    </submittedName>
</protein>
<dbReference type="EMBL" id="AP025225">
    <property type="protein sequence ID" value="BDB96412.1"/>
    <property type="molecule type" value="Genomic_DNA"/>
</dbReference>
<evidence type="ECO:0000313" key="3">
    <source>
        <dbReference type="Proteomes" id="UP001320209"/>
    </source>
</evidence>
<keyword evidence="1" id="KW-0472">Membrane</keyword>
<name>A0ABM7V9E5_9PROT</name>
<proteinExistence type="predicted"/>
<feature type="transmembrane region" description="Helical" evidence="1">
    <location>
        <begin position="340"/>
        <end position="362"/>
    </location>
</feature>
<organism evidence="2 3">
    <name type="scientific">Candidatus Hydrogenosomobacter endosymbioticus</name>
    <dbReference type="NCBI Taxonomy" id="2558174"/>
    <lineage>
        <taxon>Bacteria</taxon>
        <taxon>Pseudomonadati</taxon>
        <taxon>Pseudomonadota</taxon>
        <taxon>Alphaproteobacteria</taxon>
        <taxon>Holosporales</taxon>
        <taxon>Holosporaceae</taxon>
        <taxon>Candidatus Hydrogenosomobacter</taxon>
    </lineage>
</organism>
<accession>A0ABM7V9E5</accession>
<keyword evidence="3" id="KW-1185">Reference proteome</keyword>
<sequence>MNSKMFRMHAVVNDPIPIEGLSIQEIERSSRFTKNPVGMKFDRKKPIFVISTQRYYYMYQGREDAAQLLTAVDSHTTDEIVKIIKFFKISSIKVIDYTSEQFIKLEKCPGSLKYWQFFQWFLQRKRSALRTYLYSGVYAIAKHQEILSVGISSQSATSSLMRAIETETSCACSLYSGFLEQGRFLFSLISPLKPSYKQKVLIVSIDQEMNMGQWLFCSGRVYFWRFWTPSLKENINQQIVPAVQSLLRYMEKITNVQDLEIAFVAERKTESAVFSTSFPMSTFFQPEDILLLMERESIYASPKIRLFHNLVLSLRRRPYQIYNQGWQIAGKLFKRYAPQVLQALSALFLLTSSGLFYLCLGLREHNKVISKNLSMLSQELMRMRIEVESMPFSIRQAKMIQDILQSSGMQQERLWTFLESMTEVLGDSYLLEFLSLEEEKVRIGVHPIFPQQQAVFDVFFESWQRIFPSVQYQIVRSPEDCKATEATADKGKFGGAGEFSSLVIEARSPFQEQVK</sequence>
<keyword evidence="1" id="KW-0812">Transmembrane</keyword>
<keyword evidence="1" id="KW-1133">Transmembrane helix</keyword>
<evidence type="ECO:0000313" key="2">
    <source>
        <dbReference type="EMBL" id="BDB96412.1"/>
    </source>
</evidence>
<evidence type="ECO:0000256" key="1">
    <source>
        <dbReference type="SAM" id="Phobius"/>
    </source>
</evidence>
<reference evidence="2" key="1">
    <citation type="submission" date="2021-10" db="EMBL/GenBank/DDBJ databases">
        <title>Genome Sequence of The Candidatus Hydrogeosomobacter endosymbioticus, an Intracellular Bacterial Symbiont of the Anaerobic Ciliate GW7.</title>
        <authorList>
            <person name="Shiohama Y."/>
            <person name="Shinzato N."/>
        </authorList>
    </citation>
    <scope>NUCLEOTIDE SEQUENCE [LARGE SCALE GENOMIC DNA]</scope>
    <source>
        <strain evidence="2">200920</strain>
    </source>
</reference>